<sequence>MAPSQSTKPFKFDPSLYDSCTAKVTHHCSAIISDGSCYQSKATIAVLPFWSSFVKDAHPLLLQYLFGLDYTKLFQMWQVECI</sequence>
<accession>A0A822ZMF8</accession>
<reference evidence="1 2" key="1">
    <citation type="journal article" date="2020" name="Mol. Biol. Evol.">
        <title>Distinct Expression and Methylation Patterns for Genes with Different Fates following a Single Whole-Genome Duplication in Flowering Plants.</title>
        <authorList>
            <person name="Shi T."/>
            <person name="Rahmani R.S."/>
            <person name="Gugger P.F."/>
            <person name="Wang M."/>
            <person name="Li H."/>
            <person name="Zhang Y."/>
            <person name="Li Z."/>
            <person name="Wang Q."/>
            <person name="Van de Peer Y."/>
            <person name="Marchal K."/>
            <person name="Chen J."/>
        </authorList>
    </citation>
    <scope>NUCLEOTIDE SEQUENCE [LARGE SCALE GENOMIC DNA]</scope>
    <source>
        <tissue evidence="1">Leaf</tissue>
    </source>
</reference>
<dbReference type="EMBL" id="DUZY01000007">
    <property type="protein sequence ID" value="DAD45953.1"/>
    <property type="molecule type" value="Genomic_DNA"/>
</dbReference>
<dbReference type="Proteomes" id="UP000607653">
    <property type="component" value="Unassembled WGS sequence"/>
</dbReference>
<dbReference type="AlphaFoldDB" id="A0A822ZMF8"/>
<keyword evidence="2" id="KW-1185">Reference proteome</keyword>
<protein>
    <submittedName>
        <fullName evidence="1">Uncharacterized protein</fullName>
    </submittedName>
</protein>
<comment type="caution">
    <text evidence="1">The sequence shown here is derived from an EMBL/GenBank/DDBJ whole genome shotgun (WGS) entry which is preliminary data.</text>
</comment>
<evidence type="ECO:0000313" key="2">
    <source>
        <dbReference type="Proteomes" id="UP000607653"/>
    </source>
</evidence>
<name>A0A822ZMF8_NELNU</name>
<proteinExistence type="predicted"/>
<evidence type="ECO:0000313" key="1">
    <source>
        <dbReference type="EMBL" id="DAD45953.1"/>
    </source>
</evidence>
<gene>
    <name evidence="1" type="ORF">HUJ06_004183</name>
</gene>
<organism evidence="1 2">
    <name type="scientific">Nelumbo nucifera</name>
    <name type="common">Sacred lotus</name>
    <dbReference type="NCBI Taxonomy" id="4432"/>
    <lineage>
        <taxon>Eukaryota</taxon>
        <taxon>Viridiplantae</taxon>
        <taxon>Streptophyta</taxon>
        <taxon>Embryophyta</taxon>
        <taxon>Tracheophyta</taxon>
        <taxon>Spermatophyta</taxon>
        <taxon>Magnoliopsida</taxon>
        <taxon>Proteales</taxon>
        <taxon>Nelumbonaceae</taxon>
        <taxon>Nelumbo</taxon>
    </lineage>
</organism>